<dbReference type="SUPFAM" id="SSF110997">
    <property type="entry name" value="Sporulation related repeat"/>
    <property type="match status" value="1"/>
</dbReference>
<evidence type="ECO:0000259" key="2">
    <source>
        <dbReference type="Pfam" id="PF05036"/>
    </source>
</evidence>
<comment type="caution">
    <text evidence="3">The sequence shown here is derived from an EMBL/GenBank/DDBJ whole genome shotgun (WGS) entry which is preliminary data.</text>
</comment>
<dbReference type="Proteomes" id="UP001209713">
    <property type="component" value="Unassembled WGS sequence"/>
</dbReference>
<reference evidence="3 4" key="1">
    <citation type="submission" date="2022-10" db="EMBL/GenBank/DDBJ databases">
        <title>Marinomonas transparenta sp. nov. and Marinomonas sargassi sp. nov., isolated from marine alga (Sargassum natans (L.) Gaillon).</title>
        <authorList>
            <person name="Wang Y."/>
        </authorList>
    </citation>
    <scope>NUCLEOTIDE SEQUENCE [LARGE SCALE GENOMIC DNA]</scope>
    <source>
        <strain evidence="3 4">C2222</strain>
    </source>
</reference>
<feature type="chain" id="PRO_5045916894" evidence="1">
    <location>
        <begin position="23"/>
        <end position="235"/>
    </location>
</feature>
<gene>
    <name evidence="3" type="ORF">OFY17_14170</name>
</gene>
<dbReference type="InterPro" id="IPR036680">
    <property type="entry name" value="SPOR-like_sf"/>
</dbReference>
<dbReference type="RefSeq" id="WP_263531394.1">
    <property type="nucleotide sequence ID" value="NZ_JAOVZB010000008.1"/>
</dbReference>
<sequence length="235" mass="26510">MKWLFFLIVLANAAFLSWHSFVQDDAPIAVDPVYAPPVSTKIFLLSENDPDAPKEALSPAPISNENLEEVISEVVSAVVDDAPALLCPRIEIERAGDKVLVEKELAESGWQYKEQEATGKRAKFWLYIAAPENAAKAQEIVKELTAKSVDSFIINRGEMKNRISLGLYSSEDRAALSKARIEELFPYTVDIYEHMRTVSLQYIDIERPVSEKGWAEFVSRFDLNEMTIKLEKNPC</sequence>
<dbReference type="Pfam" id="PF05036">
    <property type="entry name" value="SPOR"/>
    <property type="match status" value="1"/>
</dbReference>
<protein>
    <submittedName>
        <fullName evidence="3">SPOR domain-containing protein</fullName>
    </submittedName>
</protein>
<feature type="signal peptide" evidence="1">
    <location>
        <begin position="1"/>
        <end position="22"/>
    </location>
</feature>
<dbReference type="InterPro" id="IPR007730">
    <property type="entry name" value="SPOR-like_dom"/>
</dbReference>
<accession>A0ABT2YVV4</accession>
<keyword evidence="1" id="KW-0732">Signal</keyword>
<evidence type="ECO:0000313" key="3">
    <source>
        <dbReference type="EMBL" id="MCV2404011.1"/>
    </source>
</evidence>
<dbReference type="EMBL" id="JAOVZB010000008">
    <property type="protein sequence ID" value="MCV2404011.1"/>
    <property type="molecule type" value="Genomic_DNA"/>
</dbReference>
<proteinExistence type="predicted"/>
<organism evidence="3 4">
    <name type="scientific">Marinomonas sargassi</name>
    <dbReference type="NCBI Taxonomy" id="2984494"/>
    <lineage>
        <taxon>Bacteria</taxon>
        <taxon>Pseudomonadati</taxon>
        <taxon>Pseudomonadota</taxon>
        <taxon>Gammaproteobacteria</taxon>
        <taxon>Oceanospirillales</taxon>
        <taxon>Oceanospirillaceae</taxon>
        <taxon>Marinomonas</taxon>
    </lineage>
</organism>
<evidence type="ECO:0000256" key="1">
    <source>
        <dbReference type="SAM" id="SignalP"/>
    </source>
</evidence>
<name>A0ABT2YVV4_9GAMM</name>
<feature type="domain" description="SPOR" evidence="2">
    <location>
        <begin position="122"/>
        <end position="178"/>
    </location>
</feature>
<evidence type="ECO:0000313" key="4">
    <source>
        <dbReference type="Proteomes" id="UP001209713"/>
    </source>
</evidence>
<keyword evidence="4" id="KW-1185">Reference proteome</keyword>